<dbReference type="KEGG" id="agi:FSB73_00065"/>
<dbReference type="Proteomes" id="UP000321291">
    <property type="component" value="Chromosome"/>
</dbReference>
<reference evidence="2 3" key="1">
    <citation type="journal article" date="2017" name="Int. J. Syst. Evol. Microbiol.">
        <title>Arachidicoccus ginsenosidivorans sp. nov., with ginsenoside-converting activity isolated from ginseng cultivating soil.</title>
        <authorList>
            <person name="Siddiqi M.Z."/>
            <person name="Aslam Z."/>
            <person name="Im W.T."/>
        </authorList>
    </citation>
    <scope>NUCLEOTIDE SEQUENCE [LARGE SCALE GENOMIC DNA]</scope>
    <source>
        <strain evidence="2 3">Gsoil 809</strain>
    </source>
</reference>
<sequence>MQMDEIGQRSLLAETLVLFGHKEVFDVFPNPFYGNHLHFYLKNFTEKNKFHASFYGLNGMHIVSADFKVNPQHTYTLQFPHKLRQGIYLLNVSDGVKRIEKKVIVK</sequence>
<evidence type="ECO:0000259" key="1">
    <source>
        <dbReference type="Pfam" id="PF18962"/>
    </source>
</evidence>
<dbReference type="Pfam" id="PF18962">
    <property type="entry name" value="Por_Secre_tail"/>
    <property type="match status" value="1"/>
</dbReference>
<protein>
    <submittedName>
        <fullName evidence="2">T9SS type A sorting domain-containing protein</fullName>
    </submittedName>
</protein>
<dbReference type="EMBL" id="CP042434">
    <property type="protein sequence ID" value="QEC74132.1"/>
    <property type="molecule type" value="Genomic_DNA"/>
</dbReference>
<keyword evidence="3" id="KW-1185">Reference proteome</keyword>
<evidence type="ECO:0000313" key="2">
    <source>
        <dbReference type="EMBL" id="QEC74132.1"/>
    </source>
</evidence>
<dbReference type="InterPro" id="IPR026444">
    <property type="entry name" value="Secre_tail"/>
</dbReference>
<evidence type="ECO:0000313" key="3">
    <source>
        <dbReference type="Proteomes" id="UP000321291"/>
    </source>
</evidence>
<accession>A0A5B8VT88</accession>
<proteinExistence type="predicted"/>
<organism evidence="2 3">
    <name type="scientific">Arachidicoccus ginsenosidivorans</name>
    <dbReference type="NCBI Taxonomy" id="496057"/>
    <lineage>
        <taxon>Bacteria</taxon>
        <taxon>Pseudomonadati</taxon>
        <taxon>Bacteroidota</taxon>
        <taxon>Chitinophagia</taxon>
        <taxon>Chitinophagales</taxon>
        <taxon>Chitinophagaceae</taxon>
        <taxon>Arachidicoccus</taxon>
    </lineage>
</organism>
<gene>
    <name evidence="2" type="ORF">FSB73_00065</name>
</gene>
<feature type="domain" description="Secretion system C-terminal sorting" evidence="1">
    <location>
        <begin position="27"/>
        <end position="105"/>
    </location>
</feature>
<name>A0A5B8VT88_9BACT</name>
<dbReference type="AlphaFoldDB" id="A0A5B8VT88"/>
<dbReference type="OrthoDB" id="9792152at2"/>
<dbReference type="NCBIfam" id="TIGR04183">
    <property type="entry name" value="Por_Secre_tail"/>
    <property type="match status" value="1"/>
</dbReference>